<dbReference type="OrthoDB" id="3889136at2759"/>
<dbReference type="Proteomes" id="UP000813461">
    <property type="component" value="Unassembled WGS sequence"/>
</dbReference>
<dbReference type="AlphaFoldDB" id="A0A8K0R5U1"/>
<feature type="compositionally biased region" description="Basic and acidic residues" evidence="1">
    <location>
        <begin position="119"/>
        <end position="132"/>
    </location>
</feature>
<reference evidence="2" key="1">
    <citation type="journal article" date="2021" name="Nat. Commun.">
        <title>Genetic determinants of endophytism in the Arabidopsis root mycobiome.</title>
        <authorList>
            <person name="Mesny F."/>
            <person name="Miyauchi S."/>
            <person name="Thiergart T."/>
            <person name="Pickel B."/>
            <person name="Atanasova L."/>
            <person name="Karlsson M."/>
            <person name="Huettel B."/>
            <person name="Barry K.W."/>
            <person name="Haridas S."/>
            <person name="Chen C."/>
            <person name="Bauer D."/>
            <person name="Andreopoulos W."/>
            <person name="Pangilinan J."/>
            <person name="LaButti K."/>
            <person name="Riley R."/>
            <person name="Lipzen A."/>
            <person name="Clum A."/>
            <person name="Drula E."/>
            <person name="Henrissat B."/>
            <person name="Kohler A."/>
            <person name="Grigoriev I.V."/>
            <person name="Martin F.M."/>
            <person name="Hacquard S."/>
        </authorList>
    </citation>
    <scope>NUCLEOTIDE SEQUENCE</scope>
    <source>
        <strain evidence="2">MPI-SDFR-AT-0120</strain>
    </source>
</reference>
<evidence type="ECO:0000313" key="3">
    <source>
        <dbReference type="Proteomes" id="UP000813461"/>
    </source>
</evidence>
<gene>
    <name evidence="2" type="ORF">FB567DRAFT_592363</name>
</gene>
<dbReference type="EMBL" id="JAGMVJ010000009">
    <property type="protein sequence ID" value="KAH7087694.1"/>
    <property type="molecule type" value="Genomic_DNA"/>
</dbReference>
<feature type="region of interest" description="Disordered" evidence="1">
    <location>
        <begin position="1"/>
        <end position="25"/>
    </location>
</feature>
<feature type="region of interest" description="Disordered" evidence="1">
    <location>
        <begin position="76"/>
        <end position="157"/>
    </location>
</feature>
<organism evidence="2 3">
    <name type="scientific">Paraphoma chrysanthemicola</name>
    <dbReference type="NCBI Taxonomy" id="798071"/>
    <lineage>
        <taxon>Eukaryota</taxon>
        <taxon>Fungi</taxon>
        <taxon>Dikarya</taxon>
        <taxon>Ascomycota</taxon>
        <taxon>Pezizomycotina</taxon>
        <taxon>Dothideomycetes</taxon>
        <taxon>Pleosporomycetidae</taxon>
        <taxon>Pleosporales</taxon>
        <taxon>Pleosporineae</taxon>
        <taxon>Phaeosphaeriaceae</taxon>
        <taxon>Paraphoma</taxon>
    </lineage>
</organism>
<keyword evidence="3" id="KW-1185">Reference proteome</keyword>
<feature type="compositionally biased region" description="Acidic residues" evidence="1">
    <location>
        <begin position="148"/>
        <end position="157"/>
    </location>
</feature>
<comment type="caution">
    <text evidence="2">The sequence shown here is derived from an EMBL/GenBank/DDBJ whole genome shotgun (WGS) entry which is preliminary data.</text>
</comment>
<evidence type="ECO:0000313" key="2">
    <source>
        <dbReference type="EMBL" id="KAH7087694.1"/>
    </source>
</evidence>
<name>A0A8K0R5U1_9PLEO</name>
<sequence>MPPKKASTNGDANDAGGKFTWEGPNDTKLLLLTQGRYVKPEEYANLATAMGTSEGSIRNRISTLRVKQRNMYEALKWQLPEGGATKKTSPKKRGAAGADDDGSGEQETPTKKARKKKGVKEEKVESESEGDGKGLGPDEGAGFRIKEEEVEGIDEEI</sequence>
<evidence type="ECO:0000256" key="1">
    <source>
        <dbReference type="SAM" id="MobiDB-lite"/>
    </source>
</evidence>
<accession>A0A8K0R5U1</accession>
<protein>
    <submittedName>
        <fullName evidence="2">Uncharacterized protein</fullName>
    </submittedName>
</protein>
<proteinExistence type="predicted"/>
<feature type="compositionally biased region" description="Polar residues" evidence="1">
    <location>
        <begin position="1"/>
        <end position="11"/>
    </location>
</feature>